<protein>
    <submittedName>
        <fullName evidence="14">Ion transporter</fullName>
    </submittedName>
</protein>
<name>A0A4Q9GYR5_9BURK</name>
<feature type="transmembrane region" description="Helical" evidence="12">
    <location>
        <begin position="87"/>
        <end position="108"/>
    </location>
</feature>
<feature type="transmembrane region" description="Helical" evidence="12">
    <location>
        <begin position="62"/>
        <end position="81"/>
    </location>
</feature>
<keyword evidence="15" id="KW-1185">Reference proteome</keyword>
<evidence type="ECO:0000256" key="11">
    <source>
        <dbReference type="ARBA" id="ARBA00023303"/>
    </source>
</evidence>
<keyword evidence="7" id="KW-0630">Potassium</keyword>
<dbReference type="SUPFAM" id="SSF81324">
    <property type="entry name" value="Voltage-gated potassium channels"/>
    <property type="match status" value="1"/>
</dbReference>
<keyword evidence="4 12" id="KW-0812">Transmembrane</keyword>
<evidence type="ECO:0000256" key="12">
    <source>
        <dbReference type="SAM" id="Phobius"/>
    </source>
</evidence>
<feature type="domain" description="Ion transport" evidence="13">
    <location>
        <begin position="35"/>
        <end position="241"/>
    </location>
</feature>
<dbReference type="Proteomes" id="UP000292120">
    <property type="component" value="Unassembled WGS sequence"/>
</dbReference>
<keyword evidence="5" id="KW-0631">Potassium channel</keyword>
<dbReference type="PRINTS" id="PR00169">
    <property type="entry name" value="KCHANNEL"/>
</dbReference>
<evidence type="ECO:0000256" key="9">
    <source>
        <dbReference type="ARBA" id="ARBA00023065"/>
    </source>
</evidence>
<comment type="caution">
    <text evidence="14">The sequence shown here is derived from an EMBL/GenBank/DDBJ whole genome shotgun (WGS) entry which is preliminary data.</text>
</comment>
<gene>
    <name evidence="14" type="ORF">EYS42_16425</name>
</gene>
<evidence type="ECO:0000256" key="5">
    <source>
        <dbReference type="ARBA" id="ARBA00022826"/>
    </source>
</evidence>
<comment type="subcellular location">
    <subcellularLocation>
        <location evidence="1">Membrane</location>
        <topology evidence="1">Multi-pass membrane protein</topology>
    </subcellularLocation>
</comment>
<reference evidence="14 15" key="1">
    <citation type="submission" date="2019-02" db="EMBL/GenBank/DDBJ databases">
        <title>Aquabacterium sp. strain KMB7.</title>
        <authorList>
            <person name="Chen W.-M."/>
        </authorList>
    </citation>
    <scope>NUCLEOTIDE SEQUENCE [LARGE SCALE GENOMIC DNA]</scope>
    <source>
        <strain evidence="14 15">KMB7</strain>
    </source>
</reference>
<evidence type="ECO:0000256" key="7">
    <source>
        <dbReference type="ARBA" id="ARBA00022958"/>
    </source>
</evidence>
<dbReference type="GO" id="GO:0005249">
    <property type="term" value="F:voltage-gated potassium channel activity"/>
    <property type="evidence" value="ECO:0007669"/>
    <property type="project" value="InterPro"/>
</dbReference>
<evidence type="ECO:0000313" key="14">
    <source>
        <dbReference type="EMBL" id="TBO27691.1"/>
    </source>
</evidence>
<evidence type="ECO:0000259" key="13">
    <source>
        <dbReference type="Pfam" id="PF00520"/>
    </source>
</evidence>
<feature type="transmembrane region" description="Helical" evidence="12">
    <location>
        <begin position="31"/>
        <end position="50"/>
    </location>
</feature>
<evidence type="ECO:0000256" key="10">
    <source>
        <dbReference type="ARBA" id="ARBA00023136"/>
    </source>
</evidence>
<feature type="transmembrane region" description="Helical" evidence="12">
    <location>
        <begin position="178"/>
        <end position="199"/>
    </location>
</feature>
<keyword evidence="11" id="KW-0407">Ion channel</keyword>
<dbReference type="AlphaFoldDB" id="A0A4Q9GYR5"/>
<sequence>MTPDHQPPAAPHLIRTQAHRPDAVSLGWAELPLQVLIVATLVALALETLPNLLPWQVQALEVFEWFSLAVFSVEYLARLWLTRPWHRYAFSFFGIIDLLSILPALLALGAGSDSLRALRLMRLFRLLKLGRYNAATLRFYRALILAREELTLFGTMALILLYLAGVGMYHFEQAAQPEAFASVFDGLWWALCTLTTVGYGDVYHVTAGGKIFTFFILVIGLGLVAVPVGLVASALSQAREQIKAKAEAEAEAQAPRPSSSTSIV</sequence>
<evidence type="ECO:0000256" key="8">
    <source>
        <dbReference type="ARBA" id="ARBA00022989"/>
    </source>
</evidence>
<keyword evidence="9" id="KW-0406">Ion transport</keyword>
<evidence type="ECO:0000256" key="4">
    <source>
        <dbReference type="ARBA" id="ARBA00022692"/>
    </source>
</evidence>
<dbReference type="InterPro" id="IPR027359">
    <property type="entry name" value="Volt_channel_dom_sf"/>
</dbReference>
<keyword evidence="3" id="KW-0633">Potassium transport</keyword>
<evidence type="ECO:0000256" key="1">
    <source>
        <dbReference type="ARBA" id="ARBA00004141"/>
    </source>
</evidence>
<dbReference type="EMBL" id="SIXI01000009">
    <property type="protein sequence ID" value="TBO27691.1"/>
    <property type="molecule type" value="Genomic_DNA"/>
</dbReference>
<keyword evidence="10 12" id="KW-0472">Membrane</keyword>
<feature type="transmembrane region" description="Helical" evidence="12">
    <location>
        <begin position="152"/>
        <end position="171"/>
    </location>
</feature>
<proteinExistence type="predicted"/>
<evidence type="ECO:0000313" key="15">
    <source>
        <dbReference type="Proteomes" id="UP000292120"/>
    </source>
</evidence>
<dbReference type="GO" id="GO:0008076">
    <property type="term" value="C:voltage-gated potassium channel complex"/>
    <property type="evidence" value="ECO:0007669"/>
    <property type="project" value="InterPro"/>
</dbReference>
<feature type="transmembrane region" description="Helical" evidence="12">
    <location>
        <begin position="211"/>
        <end position="235"/>
    </location>
</feature>
<keyword evidence="8 12" id="KW-1133">Transmembrane helix</keyword>
<keyword evidence="6" id="KW-0851">Voltage-gated channel</keyword>
<dbReference type="OrthoDB" id="9799090at2"/>
<keyword evidence="2" id="KW-0813">Transport</keyword>
<dbReference type="InterPro" id="IPR005821">
    <property type="entry name" value="Ion_trans_dom"/>
</dbReference>
<dbReference type="RefSeq" id="WP_130969287.1">
    <property type="nucleotide sequence ID" value="NZ_SIXI01000009.1"/>
</dbReference>
<organism evidence="14 15">
    <name type="scientific">Aquabacterium lacunae</name>
    <dbReference type="NCBI Taxonomy" id="2528630"/>
    <lineage>
        <taxon>Bacteria</taxon>
        <taxon>Pseudomonadati</taxon>
        <taxon>Pseudomonadota</taxon>
        <taxon>Betaproteobacteria</taxon>
        <taxon>Burkholderiales</taxon>
        <taxon>Aquabacterium</taxon>
    </lineage>
</organism>
<dbReference type="Gene3D" id="1.20.120.350">
    <property type="entry name" value="Voltage-gated potassium channels. Chain C"/>
    <property type="match status" value="1"/>
</dbReference>
<evidence type="ECO:0000256" key="6">
    <source>
        <dbReference type="ARBA" id="ARBA00022882"/>
    </source>
</evidence>
<accession>A0A4Q9GYR5</accession>
<dbReference type="PANTHER" id="PTHR11537:SF254">
    <property type="entry name" value="POTASSIUM VOLTAGE-GATED CHANNEL PROTEIN SHAB"/>
    <property type="match status" value="1"/>
</dbReference>
<dbReference type="GO" id="GO:0001508">
    <property type="term" value="P:action potential"/>
    <property type="evidence" value="ECO:0007669"/>
    <property type="project" value="TreeGrafter"/>
</dbReference>
<evidence type="ECO:0000256" key="2">
    <source>
        <dbReference type="ARBA" id="ARBA00022448"/>
    </source>
</evidence>
<dbReference type="Gene3D" id="1.10.287.70">
    <property type="match status" value="1"/>
</dbReference>
<dbReference type="InterPro" id="IPR028325">
    <property type="entry name" value="VG_K_chnl"/>
</dbReference>
<dbReference type="Pfam" id="PF00520">
    <property type="entry name" value="Ion_trans"/>
    <property type="match status" value="1"/>
</dbReference>
<dbReference type="PANTHER" id="PTHR11537">
    <property type="entry name" value="VOLTAGE-GATED POTASSIUM CHANNEL"/>
    <property type="match status" value="1"/>
</dbReference>
<evidence type="ECO:0000256" key="3">
    <source>
        <dbReference type="ARBA" id="ARBA00022538"/>
    </source>
</evidence>